<sequence length="257" mass="29496">MNESISRIYSQVYKNIVSLRRQSFRMADVFIWPILYLFTLTFFVTYIGSDKSYLNLIILGMMGWRTIYFLNLEIVSTFMEEFWSKALPHMMISPISRIEFTIGSAISGLIKAIFVIILYLIITNILYGFWIPDWGTFILALGFLAVIGFSLGLFTLGLAYFFKHDAFNISFIIPDVIVLISGVYFSVESVYPSSILPFIRLLPTTQAFELLKSIIGFGQPNMILLILLTALWLVLAYLFNGWMYNRAKKEGKLARLG</sequence>
<dbReference type="PANTHER" id="PTHR43229">
    <property type="entry name" value="NODULATION PROTEIN J"/>
    <property type="match status" value="1"/>
</dbReference>
<keyword evidence="1" id="KW-0472">Membrane</keyword>
<organism evidence="2 3">
    <name type="scientific">Candidatus Bilamarchaeum dharawalense</name>
    <dbReference type="NCBI Taxonomy" id="2885759"/>
    <lineage>
        <taxon>Archaea</taxon>
        <taxon>Candidatus Micrarchaeota</taxon>
        <taxon>Candidatus Micrarchaeia</taxon>
        <taxon>Candidatus Anstonellales</taxon>
        <taxon>Candidatus Bilamarchaeaceae</taxon>
        <taxon>Candidatus Bilamarchaeum</taxon>
    </lineage>
</organism>
<evidence type="ECO:0008006" key="4">
    <source>
        <dbReference type="Google" id="ProtNLM"/>
    </source>
</evidence>
<gene>
    <name evidence="2" type="ORF">LFW2832_00468</name>
</gene>
<feature type="transmembrane region" description="Helical" evidence="1">
    <location>
        <begin position="222"/>
        <end position="239"/>
    </location>
</feature>
<dbReference type="EMBL" id="CABMJJ010000008">
    <property type="protein sequence ID" value="VVC03679.1"/>
    <property type="molecule type" value="Genomic_DNA"/>
</dbReference>
<protein>
    <recommendedName>
        <fullName evidence="4">ABC-2 type transporter</fullName>
    </recommendedName>
</protein>
<dbReference type="Proteomes" id="UP000789941">
    <property type="component" value="Unassembled WGS sequence"/>
</dbReference>
<proteinExistence type="predicted"/>
<dbReference type="PANTHER" id="PTHR43229:SF3">
    <property type="entry name" value="ABC-TYPE MULTIDRUG TRANSPORT SYSTEM, PERMEASE COMPONENT"/>
    <property type="match status" value="1"/>
</dbReference>
<accession>A0A5E4LQJ2</accession>
<keyword evidence="1" id="KW-1133">Transmembrane helix</keyword>
<dbReference type="InterPro" id="IPR051784">
    <property type="entry name" value="Nod_factor_ABC_transporter"/>
</dbReference>
<evidence type="ECO:0000313" key="3">
    <source>
        <dbReference type="Proteomes" id="UP000789941"/>
    </source>
</evidence>
<feature type="transmembrane region" description="Helical" evidence="1">
    <location>
        <begin position="53"/>
        <end position="79"/>
    </location>
</feature>
<evidence type="ECO:0000313" key="2">
    <source>
        <dbReference type="EMBL" id="VVC03679.1"/>
    </source>
</evidence>
<feature type="transmembrane region" description="Helical" evidence="1">
    <location>
        <begin position="100"/>
        <end position="122"/>
    </location>
</feature>
<comment type="caution">
    <text evidence="2">The sequence shown here is derived from an EMBL/GenBank/DDBJ whole genome shotgun (WGS) entry which is preliminary data.</text>
</comment>
<keyword evidence="1" id="KW-0812">Transmembrane</keyword>
<reference evidence="2 3" key="1">
    <citation type="submission" date="2019-08" db="EMBL/GenBank/DDBJ databases">
        <authorList>
            <person name="Vazquez-Campos X."/>
        </authorList>
    </citation>
    <scope>NUCLEOTIDE SEQUENCE [LARGE SCALE GENOMIC DNA]</scope>
    <source>
        <strain evidence="2">LFW-283_2</strain>
    </source>
</reference>
<evidence type="ECO:0000256" key="1">
    <source>
        <dbReference type="SAM" id="Phobius"/>
    </source>
</evidence>
<dbReference type="AlphaFoldDB" id="A0A5E4LQJ2"/>
<feature type="transmembrane region" description="Helical" evidence="1">
    <location>
        <begin position="29"/>
        <end position="47"/>
    </location>
</feature>
<feature type="transmembrane region" description="Helical" evidence="1">
    <location>
        <begin position="134"/>
        <end position="162"/>
    </location>
</feature>
<feature type="transmembrane region" description="Helical" evidence="1">
    <location>
        <begin position="169"/>
        <end position="187"/>
    </location>
</feature>
<name>A0A5E4LQJ2_9ARCH</name>